<keyword evidence="4" id="KW-0413">Isomerase</keyword>
<dbReference type="GO" id="GO:0016853">
    <property type="term" value="F:isomerase activity"/>
    <property type="evidence" value="ECO:0007669"/>
    <property type="project" value="UniProtKB-KW"/>
</dbReference>
<dbReference type="GO" id="GO:0010333">
    <property type="term" value="F:terpene synthase activity"/>
    <property type="evidence" value="ECO:0007669"/>
    <property type="project" value="InterPro"/>
</dbReference>
<dbReference type="EMBL" id="GDJX01005939">
    <property type="protein sequence ID" value="JAT61997.1"/>
    <property type="molecule type" value="Transcribed_RNA"/>
</dbReference>
<dbReference type="GO" id="GO:0000287">
    <property type="term" value="F:magnesium ion binding"/>
    <property type="evidence" value="ECO:0007669"/>
    <property type="project" value="TreeGrafter"/>
</dbReference>
<evidence type="ECO:0000256" key="4">
    <source>
        <dbReference type="ARBA" id="ARBA00023235"/>
    </source>
</evidence>
<organism evidence="7">
    <name type="scientific">Anthurium amnicola</name>
    <dbReference type="NCBI Taxonomy" id="1678845"/>
    <lineage>
        <taxon>Eukaryota</taxon>
        <taxon>Viridiplantae</taxon>
        <taxon>Streptophyta</taxon>
        <taxon>Embryophyta</taxon>
        <taxon>Tracheophyta</taxon>
        <taxon>Spermatophyta</taxon>
        <taxon>Magnoliopsida</taxon>
        <taxon>Liliopsida</taxon>
        <taxon>Araceae</taxon>
        <taxon>Pothoideae</taxon>
        <taxon>Potheae</taxon>
        <taxon>Anthurium</taxon>
    </lineage>
</organism>
<feature type="non-terminal residue" evidence="7">
    <location>
        <position position="1"/>
    </location>
</feature>
<comment type="cofactor">
    <cofactor evidence="1">
        <name>Mg(2+)</name>
        <dbReference type="ChEBI" id="CHEBI:18420"/>
    </cofactor>
</comment>
<reference evidence="7" key="1">
    <citation type="submission" date="2015-07" db="EMBL/GenBank/DDBJ databases">
        <title>Transcriptome Assembly of Anthurium amnicola.</title>
        <authorList>
            <person name="Suzuki J."/>
        </authorList>
    </citation>
    <scope>NUCLEOTIDE SEQUENCE</scope>
</reference>
<dbReference type="SFLD" id="SFLDG01014">
    <property type="entry name" value="Terpene_Cyclase_Like_1_N-term"/>
    <property type="match status" value="1"/>
</dbReference>
<feature type="compositionally biased region" description="Basic and acidic residues" evidence="5">
    <location>
        <begin position="819"/>
        <end position="840"/>
    </location>
</feature>
<dbReference type="PANTHER" id="PTHR31739:SF4">
    <property type="entry name" value="ENT-COPALYL DIPHOSPHATE SYNTHASE, CHLOROPLASTIC"/>
    <property type="match status" value="1"/>
</dbReference>
<evidence type="ECO:0000256" key="1">
    <source>
        <dbReference type="ARBA" id="ARBA00001946"/>
    </source>
</evidence>
<dbReference type="AlphaFoldDB" id="A0A1D1Z515"/>
<dbReference type="SUPFAM" id="SSF48576">
    <property type="entry name" value="Terpenoid synthases"/>
    <property type="match status" value="1"/>
</dbReference>
<dbReference type="InterPro" id="IPR036965">
    <property type="entry name" value="Terpene_synth_N_sf"/>
</dbReference>
<dbReference type="FunFam" id="1.50.10.160:FF:000001">
    <property type="entry name" value="Ent-copalyl diphosphate synthase"/>
    <property type="match status" value="1"/>
</dbReference>
<gene>
    <name evidence="7" type="primary">CPS1_0</name>
    <name evidence="7" type="ORF">g.123859</name>
</gene>
<name>A0A1D1Z515_9ARAE</name>
<keyword evidence="3" id="KW-0460">Magnesium</keyword>
<evidence type="ECO:0000256" key="5">
    <source>
        <dbReference type="SAM" id="MobiDB-lite"/>
    </source>
</evidence>
<feature type="region of interest" description="Disordered" evidence="5">
    <location>
        <begin position="800"/>
        <end position="840"/>
    </location>
</feature>
<sequence>LSLSLSRSVIRRSPADWFTAASREGDGRNQPPEAMLAAAVLPRLAPGAASPRWRLGTVPSPLADPIAVAYLSGAATVRGSPVGVSLDYDVHRCRGIPLIHLPETAPQIDEEDECLEVDRTSQRISKIKTMLGSMSEGEISASAYDTAWVALVPDLRGSGGPQFPSTLQWIERNQLPDGSWGERDVFLSHDRLMNTLACVVALTSWGICPERCQRGISFIWENMHRLEEEDVEHTLVGFEVAFPSLLEVARSLRLELPYDAPALRDIQAMRALKLKRIPKDMMHQVPTTLLHSLEGMPGLDWEKLLQLQCPDGSFLFSPSSTAFALMQTKDEKCLGYLDKVVQRFNGGVPTLYPLELLQYIWAVDRLQRLGISRYFHEEIRQCLDYVHKYWTEFGIGWTRNSMVQDMDETSMGFRLLRLHGYDVASDVLRHFMKDGEFFCYPGQSNEGVTVMFNLNRASQVSFPGEKILEEARRFSHRFLREKQAVNKLSDKWIITKDLPGEVGYALDFPCYASLPRVETRLYLQQYGGNGDIWIGKTLYRMTYVNNDEYLELARSDFNKCQALHQLEWLDLQRWYADCGLRWYGVSRKSLLRAYFLAAASIFEPERAPERLGWARTAILAEALSVHLRGSGDGILDKMRLALCNGTTLRIMVRGVDERSKNALWGSGGLKRTDQGLVGVLIHTLERLSLDVAASLSPDATQHQTRQYLRHAWEDWILAWQEEEDEVPYVRRWWPGGAENNETGLLLVRSLELCAGRTNLEQSLRDPQPRPWQRTHDRYAQLAHLISSLCRRLRRNVSIAEATQSTPTQSYTTDPLRQGLKGDERNSNDRGDARAGIDSKDVESDMQELMVRVLRNPDGENSGTLQTFLTVAKSFYYVATCPPATLDHHIVKVLFEEISSD</sequence>
<dbReference type="Gene3D" id="1.50.10.160">
    <property type="match status" value="1"/>
</dbReference>
<evidence type="ECO:0000256" key="3">
    <source>
        <dbReference type="ARBA" id="ARBA00022842"/>
    </source>
</evidence>
<dbReference type="Gene3D" id="1.10.600.10">
    <property type="entry name" value="Farnesyl Diphosphate Synthase"/>
    <property type="match status" value="1"/>
</dbReference>
<dbReference type="GO" id="GO:0009507">
    <property type="term" value="C:chloroplast"/>
    <property type="evidence" value="ECO:0007669"/>
    <property type="project" value="TreeGrafter"/>
</dbReference>
<dbReference type="SUPFAM" id="SSF48239">
    <property type="entry name" value="Terpenoid cyclases/Protein prenyltransferases"/>
    <property type="match status" value="2"/>
</dbReference>
<dbReference type="InterPro" id="IPR050148">
    <property type="entry name" value="Terpene_synthase-like"/>
</dbReference>
<evidence type="ECO:0000259" key="6">
    <source>
        <dbReference type="Pfam" id="PF01397"/>
    </source>
</evidence>
<feature type="compositionally biased region" description="Polar residues" evidence="5">
    <location>
        <begin position="800"/>
        <end position="814"/>
    </location>
</feature>
<dbReference type="GO" id="GO:0009686">
    <property type="term" value="P:gibberellin biosynthetic process"/>
    <property type="evidence" value="ECO:0007669"/>
    <property type="project" value="TreeGrafter"/>
</dbReference>
<feature type="domain" description="Terpene synthase N-terminal" evidence="6">
    <location>
        <begin position="300"/>
        <end position="506"/>
    </location>
</feature>
<dbReference type="Gene3D" id="1.50.10.130">
    <property type="entry name" value="Terpene synthase, N-terminal domain"/>
    <property type="match status" value="1"/>
</dbReference>
<dbReference type="InterPro" id="IPR001906">
    <property type="entry name" value="Terpene_synth_N"/>
</dbReference>
<keyword evidence="2" id="KW-0479">Metal-binding</keyword>
<evidence type="ECO:0000313" key="7">
    <source>
        <dbReference type="EMBL" id="JAT61997.1"/>
    </source>
</evidence>
<dbReference type="Pfam" id="PF01397">
    <property type="entry name" value="Terpene_synth"/>
    <property type="match status" value="1"/>
</dbReference>
<dbReference type="InterPro" id="IPR008930">
    <property type="entry name" value="Terpenoid_cyclase/PrenylTrfase"/>
</dbReference>
<proteinExistence type="predicted"/>
<protein>
    <submittedName>
        <fullName evidence="7">Ent-copalyl diphosphate synthase 1, chloroplastic</fullName>
    </submittedName>
</protein>
<evidence type="ECO:0000256" key="2">
    <source>
        <dbReference type="ARBA" id="ARBA00022723"/>
    </source>
</evidence>
<accession>A0A1D1Z515</accession>
<dbReference type="FunFam" id="1.50.10.130:FF:000002">
    <property type="entry name" value="Ent-copalyl diphosphate synthase, chloroplastic"/>
    <property type="match status" value="1"/>
</dbReference>
<dbReference type="InterPro" id="IPR008949">
    <property type="entry name" value="Isoprenoid_synthase_dom_sf"/>
</dbReference>
<dbReference type="PANTHER" id="PTHR31739">
    <property type="entry name" value="ENT-COPALYL DIPHOSPHATE SYNTHASE, CHLOROPLASTIC"/>
    <property type="match status" value="1"/>
</dbReference>